<feature type="binding site" evidence="11">
    <location>
        <position position="89"/>
    </location>
    <ligand>
        <name>FMN</name>
        <dbReference type="ChEBI" id="CHEBI:58210"/>
    </ligand>
</feature>
<dbReference type="Gene3D" id="3.20.20.70">
    <property type="entry name" value="Aldolase class I"/>
    <property type="match status" value="1"/>
</dbReference>
<keyword evidence="4 11" id="KW-0288">FMN</keyword>
<gene>
    <name evidence="11" type="primary">fni</name>
    <name evidence="13" type="ORF">H702_05675</name>
</gene>
<comment type="catalytic activity">
    <reaction evidence="11">
        <text>isopentenyl diphosphate = dimethylallyl diphosphate</text>
        <dbReference type="Rhea" id="RHEA:23284"/>
        <dbReference type="ChEBI" id="CHEBI:57623"/>
        <dbReference type="ChEBI" id="CHEBI:128769"/>
        <dbReference type="EC" id="5.3.3.2"/>
    </reaction>
</comment>
<comment type="subcellular location">
    <subcellularLocation>
        <location evidence="11">Cytoplasm</location>
    </subcellularLocation>
</comment>
<dbReference type="GO" id="GO:0010181">
    <property type="term" value="F:FMN binding"/>
    <property type="evidence" value="ECO:0007669"/>
    <property type="project" value="UniProtKB-UniRule"/>
</dbReference>
<dbReference type="EMBL" id="AUZH01000019">
    <property type="protein sequence ID" value="KFN87869.1"/>
    <property type="molecule type" value="Genomic_DNA"/>
</dbReference>
<evidence type="ECO:0000256" key="11">
    <source>
        <dbReference type="HAMAP-Rule" id="MF_00354"/>
    </source>
</evidence>
<sequence length="367" mass="41633">MMNRKDEHIKYALKYQSPYNSFDDMELIHHSLPDYDLSEIDLHTHFAGRDFDFPFYINAMTGGSEKAKAVNRKLAQVAQATGLVMVTGSYSAALKNPGDDSYPSKADYPDLFLATNIGIDKPYELGLQTVEEMQPIFLQVHVNLMQELLMPEGEREFRSWKQHLADYATKMPVPVILKEVGFGMDLKTIEMAFGLGIKTFDISGRGGTSFAYIENQRGDNRSYLNDWGQTTVQSLLNAQSMVDKVEILASGGVRHPLDMVKCLVLGAKAVGLSRTVLELVEKYPVDKVIDIINGWKDDLRLIMCALNCKTIKDLKEVDYLLYGKLQEATKKTLMLISVFLYYNMKYTIAMYCKIDASRMNKCQIMWS</sequence>
<organism evidence="13 14">
    <name type="scientific">Streptococcus equinus JB1</name>
    <dbReference type="NCBI Taxonomy" id="1294274"/>
    <lineage>
        <taxon>Bacteria</taxon>
        <taxon>Bacillati</taxon>
        <taxon>Bacillota</taxon>
        <taxon>Bacilli</taxon>
        <taxon>Lactobacillales</taxon>
        <taxon>Streptococcaceae</taxon>
        <taxon>Streptococcus</taxon>
    </lineage>
</organism>
<proteinExistence type="inferred from homology"/>
<evidence type="ECO:0000256" key="8">
    <source>
        <dbReference type="ARBA" id="ARBA00023229"/>
    </source>
</evidence>
<dbReference type="NCBIfam" id="TIGR02151">
    <property type="entry name" value="IPP_isom_2"/>
    <property type="match status" value="1"/>
</dbReference>
<comment type="caution">
    <text evidence="11">Lacks conserved residue(s) required for the propagation of feature annotation.</text>
</comment>
<feature type="binding site" evidence="11">
    <location>
        <begin position="4"/>
        <end position="5"/>
    </location>
    <ligand>
        <name>substrate</name>
    </ligand>
</feature>
<dbReference type="GO" id="GO:0016491">
    <property type="term" value="F:oxidoreductase activity"/>
    <property type="evidence" value="ECO:0007669"/>
    <property type="project" value="InterPro"/>
</dbReference>
<dbReference type="EC" id="5.3.3.2" evidence="11"/>
<keyword evidence="3 11" id="KW-0285">Flavoprotein</keyword>
<feature type="binding site" evidence="11">
    <location>
        <position position="146"/>
    </location>
    <ligand>
        <name>substrate</name>
    </ligand>
</feature>
<evidence type="ECO:0000256" key="1">
    <source>
        <dbReference type="ARBA" id="ARBA00001917"/>
    </source>
</evidence>
<comment type="subunit">
    <text evidence="10 11">Homooctamer. Dimer of tetramers.</text>
</comment>
<name>A0A091BT26_STREI</name>
<evidence type="ECO:0000313" key="13">
    <source>
        <dbReference type="EMBL" id="KFN87869.1"/>
    </source>
</evidence>
<reference evidence="13 14" key="1">
    <citation type="journal article" date="2014" name="Genome Announc.">
        <title>Draft Genome Sequences of Streptococcus bovis Strains ATCC 33317 and JB1.</title>
        <authorList>
            <person name="Benahmed F.H."/>
            <person name="Gopinath G.R."/>
            <person name="Harbottle H."/>
            <person name="Cotta M.A."/>
            <person name="Luo Y."/>
            <person name="Henderson C."/>
            <person name="Teri P."/>
            <person name="Soppet D."/>
            <person name="Rasmussen M."/>
            <person name="Whitehead T.R."/>
            <person name="Davidson M."/>
        </authorList>
    </citation>
    <scope>NUCLEOTIDE SEQUENCE [LARGE SCALE GENOMIC DNA]</scope>
    <source>
        <strain evidence="13 14">JB1</strain>
    </source>
</reference>
<keyword evidence="5 11" id="KW-0479">Metal-binding</keyword>
<feature type="binding site" evidence="11">
    <location>
        <position position="203"/>
    </location>
    <ligand>
        <name>FMN</name>
        <dbReference type="ChEBI" id="CHEBI:58210"/>
    </ligand>
</feature>
<evidence type="ECO:0000256" key="9">
    <source>
        <dbReference type="ARBA" id="ARBA00023235"/>
    </source>
</evidence>
<keyword evidence="9 11" id="KW-0413">Isomerase</keyword>
<dbReference type="GO" id="GO:0000287">
    <property type="term" value="F:magnesium ion binding"/>
    <property type="evidence" value="ECO:0007669"/>
    <property type="project" value="UniProtKB-UniRule"/>
</dbReference>
<feature type="domain" description="FMN-dependent dehydrogenase" evidence="12">
    <location>
        <begin position="159"/>
        <end position="316"/>
    </location>
</feature>
<keyword evidence="6 11" id="KW-0460">Magnesium</keyword>
<dbReference type="InterPro" id="IPR013785">
    <property type="entry name" value="Aldolase_TIM"/>
</dbReference>
<comment type="similarity">
    <text evidence="11">Belongs to the IPP isomerase type 2 family.</text>
</comment>
<dbReference type="Proteomes" id="UP000029382">
    <property type="component" value="Unassembled WGS sequence"/>
</dbReference>
<evidence type="ECO:0000256" key="2">
    <source>
        <dbReference type="ARBA" id="ARBA00022490"/>
    </source>
</evidence>
<evidence type="ECO:0000259" key="12">
    <source>
        <dbReference type="Pfam" id="PF01070"/>
    </source>
</evidence>
<evidence type="ECO:0000313" key="14">
    <source>
        <dbReference type="Proteomes" id="UP000029382"/>
    </source>
</evidence>
<feature type="binding site" evidence="11">
    <location>
        <begin position="252"/>
        <end position="254"/>
    </location>
    <ligand>
        <name>FMN</name>
        <dbReference type="ChEBI" id="CHEBI:58210"/>
    </ligand>
</feature>
<keyword evidence="8 11" id="KW-0414">Isoprene biosynthesis</keyword>
<feature type="binding site" evidence="11">
    <location>
        <position position="178"/>
    </location>
    <ligand>
        <name>FMN</name>
        <dbReference type="ChEBI" id="CHEBI:58210"/>
    </ligand>
</feature>
<evidence type="ECO:0000256" key="3">
    <source>
        <dbReference type="ARBA" id="ARBA00022630"/>
    </source>
</evidence>
<comment type="caution">
    <text evidence="13">The sequence shown here is derived from an EMBL/GenBank/DDBJ whole genome shotgun (WGS) entry which is preliminary data.</text>
</comment>
<evidence type="ECO:0000256" key="5">
    <source>
        <dbReference type="ARBA" id="ARBA00022723"/>
    </source>
</evidence>
<evidence type="ECO:0000256" key="7">
    <source>
        <dbReference type="ARBA" id="ARBA00022857"/>
    </source>
</evidence>
<dbReference type="GO" id="GO:0005737">
    <property type="term" value="C:cytoplasm"/>
    <property type="evidence" value="ECO:0007669"/>
    <property type="project" value="UniProtKB-SubCell"/>
</dbReference>
<dbReference type="PANTHER" id="PTHR43665">
    <property type="entry name" value="ISOPENTENYL-DIPHOSPHATE DELTA-ISOMERASE"/>
    <property type="match status" value="1"/>
</dbReference>
<dbReference type="PIRSF" id="PIRSF003314">
    <property type="entry name" value="IPP_isomerase"/>
    <property type="match status" value="1"/>
</dbReference>
<comment type="cofactor">
    <cofactor evidence="11">
        <name>Mg(2+)</name>
        <dbReference type="ChEBI" id="CHEBI:18420"/>
    </cofactor>
</comment>
<comment type="cofactor">
    <cofactor evidence="11">
        <name>NADPH</name>
        <dbReference type="ChEBI" id="CHEBI:57783"/>
    </cofactor>
</comment>
<feature type="binding site" evidence="11">
    <location>
        <position position="116"/>
    </location>
    <ligand>
        <name>FMN</name>
        <dbReference type="ChEBI" id="CHEBI:58210"/>
    </ligand>
</feature>
<evidence type="ECO:0000256" key="4">
    <source>
        <dbReference type="ARBA" id="ARBA00022643"/>
    </source>
</evidence>
<protein>
    <recommendedName>
        <fullName evidence="11">Isopentenyl-diphosphate delta-isomerase</fullName>
        <shortName evidence="11">IPP isomerase</shortName>
        <ecNumber evidence="11">5.3.3.2</ecNumber>
    </recommendedName>
    <alternativeName>
        <fullName evidence="11">Isopentenyl diphosphate:dimethylallyl diphosphate isomerase</fullName>
    </alternativeName>
    <alternativeName>
        <fullName evidence="11">Isopentenyl pyrophosphate isomerase</fullName>
    </alternativeName>
    <alternativeName>
        <fullName evidence="11">Type 2 isopentenyl diphosphate isomerase</fullName>
        <shortName evidence="11">IDI-2</shortName>
    </alternativeName>
</protein>
<dbReference type="InterPro" id="IPR011179">
    <property type="entry name" value="IPdP_isomerase"/>
</dbReference>
<keyword evidence="2 11" id="KW-0963">Cytoplasm</keyword>
<dbReference type="InterPro" id="IPR000262">
    <property type="entry name" value="FMN-dep_DH"/>
</dbReference>
<evidence type="ECO:0000256" key="10">
    <source>
        <dbReference type="ARBA" id="ARBA00025810"/>
    </source>
</evidence>
<dbReference type="GO" id="GO:0008299">
    <property type="term" value="P:isoprenoid biosynthetic process"/>
    <property type="evidence" value="ECO:0007669"/>
    <property type="project" value="UniProtKB-UniRule"/>
</dbReference>
<feature type="binding site" evidence="11">
    <location>
        <position position="147"/>
    </location>
    <ligand>
        <name>Mg(2+)</name>
        <dbReference type="ChEBI" id="CHEBI:18420"/>
    </ligand>
</feature>
<dbReference type="GO" id="GO:0004452">
    <property type="term" value="F:isopentenyl-diphosphate delta-isomerase activity"/>
    <property type="evidence" value="ECO:0007669"/>
    <property type="project" value="UniProtKB-UniRule"/>
</dbReference>
<dbReference type="GO" id="GO:0070402">
    <property type="term" value="F:NADPH binding"/>
    <property type="evidence" value="ECO:0007669"/>
    <property type="project" value="UniProtKB-UniRule"/>
</dbReference>
<comment type="function">
    <text evidence="11">Involved in the biosynthesis of isoprenoids. Catalyzes the 1,3-allylic rearrangement of the homoallylic substrate isopentenyl (IPP) to its allylic isomer, dimethylallyl diphosphate (DMAPP).</text>
</comment>
<dbReference type="Pfam" id="PF01070">
    <property type="entry name" value="FMN_dh"/>
    <property type="match status" value="1"/>
</dbReference>
<accession>A0A091BT26</accession>
<dbReference type="CDD" id="cd02811">
    <property type="entry name" value="IDI-2_FMN"/>
    <property type="match status" value="1"/>
</dbReference>
<feature type="binding site" evidence="11">
    <location>
        <begin position="273"/>
        <end position="274"/>
    </location>
    <ligand>
        <name>FMN</name>
        <dbReference type="ChEBI" id="CHEBI:58210"/>
    </ligand>
</feature>
<dbReference type="SUPFAM" id="SSF51395">
    <property type="entry name" value="FMN-linked oxidoreductases"/>
    <property type="match status" value="1"/>
</dbReference>
<feature type="binding site" evidence="11">
    <location>
        <begin position="59"/>
        <end position="61"/>
    </location>
    <ligand>
        <name>FMN</name>
        <dbReference type="ChEBI" id="CHEBI:58210"/>
    </ligand>
</feature>
<feature type="binding site" evidence="11">
    <location>
        <position position="208"/>
    </location>
    <ligand>
        <name>FMN</name>
        <dbReference type="ChEBI" id="CHEBI:58210"/>
    </ligand>
</feature>
<dbReference type="HAMAP" id="MF_00354">
    <property type="entry name" value="Idi_2"/>
    <property type="match status" value="1"/>
</dbReference>
<evidence type="ECO:0000256" key="6">
    <source>
        <dbReference type="ARBA" id="ARBA00022842"/>
    </source>
</evidence>
<comment type="cofactor">
    <cofactor evidence="1 11">
        <name>FMN</name>
        <dbReference type="ChEBI" id="CHEBI:58210"/>
    </cofactor>
</comment>
<dbReference type="PANTHER" id="PTHR43665:SF1">
    <property type="entry name" value="ISOPENTENYL-DIPHOSPHATE DELTA-ISOMERASE"/>
    <property type="match status" value="1"/>
</dbReference>
<keyword evidence="7 11" id="KW-0521">NADP</keyword>
<dbReference type="AlphaFoldDB" id="A0A091BT26"/>